<reference evidence="10 11" key="1">
    <citation type="submission" date="2020-08" db="EMBL/GenBank/DDBJ databases">
        <title>Sequencing the genomes of 1000 actinobacteria strains.</title>
        <authorList>
            <person name="Klenk H.-P."/>
        </authorList>
    </citation>
    <scope>NUCLEOTIDE SEQUENCE [LARGE SCALE GENOMIC DNA]</scope>
    <source>
        <strain evidence="10 11">DSM 41654</strain>
    </source>
</reference>
<gene>
    <name evidence="10" type="ORF">FHR34_002618</name>
</gene>
<feature type="transmembrane region" description="Helical" evidence="8">
    <location>
        <begin position="46"/>
        <end position="67"/>
    </location>
</feature>
<dbReference type="GO" id="GO:0005886">
    <property type="term" value="C:plasma membrane"/>
    <property type="evidence" value="ECO:0007669"/>
    <property type="project" value="UniProtKB-SubCell"/>
</dbReference>
<keyword evidence="6 8" id="KW-0472">Membrane</keyword>
<sequence>MSITEPRPDTDGASSTDGSSSRPAESQAAVSGPAAPKLPAAFHRMWAASAVSSLGDGVYFAALPLLAATMTHDPVELGLVTSAALLPWFCFGLLGGALVDRWDRRRTMWLTDLGRAVLLAVPFGAAALHLASIPLLIAVAFLLGIGQILFDTAGMAFLPQLLGRDLTLLQKANARQQGANTVFANFAGPPTGSLLFALGRALPFGLDALSFLASSLLIRSTPAQPPVVREKTADGPSLWAEAKAGVGYLVRHKVLLGLALRPAVGNLAFVGADAVLVLFAHQLLHLGDFGFGLLLASQAVGGLLGAGLAGRLGALLGTGGALTATALLEGAALLGFGLSGNPFLAGLALALLGAAMAATMVLGPSVGQALIPAELAGRVGAARRLLSVGAAPLGGLLGGLLARSEGLRAPFLVGALMLAATALVSLTLTSNRRIEQALASVANGEQPVAG</sequence>
<comment type="subcellular location">
    <subcellularLocation>
        <location evidence="1">Cell membrane</location>
        <topology evidence="1">Multi-pass membrane protein</topology>
    </subcellularLocation>
</comment>
<feature type="transmembrane region" description="Helical" evidence="8">
    <location>
        <begin position="385"/>
        <end position="403"/>
    </location>
</feature>
<dbReference type="InterPro" id="IPR036259">
    <property type="entry name" value="MFS_trans_sf"/>
</dbReference>
<dbReference type="PANTHER" id="PTHR23513:SF6">
    <property type="entry name" value="MAJOR FACILITATOR SUPERFAMILY ASSOCIATED DOMAIN-CONTAINING PROTEIN"/>
    <property type="match status" value="1"/>
</dbReference>
<feature type="transmembrane region" description="Helical" evidence="8">
    <location>
        <begin position="79"/>
        <end position="100"/>
    </location>
</feature>
<dbReference type="PROSITE" id="PS50850">
    <property type="entry name" value="MFS"/>
    <property type="match status" value="1"/>
</dbReference>
<evidence type="ECO:0000256" key="2">
    <source>
        <dbReference type="ARBA" id="ARBA00022448"/>
    </source>
</evidence>
<dbReference type="InterPro" id="IPR010290">
    <property type="entry name" value="TM_effector"/>
</dbReference>
<feature type="region of interest" description="Disordered" evidence="7">
    <location>
        <begin position="1"/>
        <end position="30"/>
    </location>
</feature>
<evidence type="ECO:0000313" key="11">
    <source>
        <dbReference type="Proteomes" id="UP000540506"/>
    </source>
</evidence>
<evidence type="ECO:0000313" key="10">
    <source>
        <dbReference type="EMBL" id="MBB4923625.1"/>
    </source>
</evidence>
<dbReference type="CDD" id="cd06173">
    <property type="entry name" value="MFS_MefA_like"/>
    <property type="match status" value="1"/>
</dbReference>
<dbReference type="EMBL" id="JACHJV010000001">
    <property type="protein sequence ID" value="MBB4923625.1"/>
    <property type="molecule type" value="Genomic_DNA"/>
</dbReference>
<feature type="compositionally biased region" description="Low complexity" evidence="7">
    <location>
        <begin position="11"/>
        <end position="21"/>
    </location>
</feature>
<dbReference type="PANTHER" id="PTHR23513">
    <property type="entry name" value="INTEGRAL MEMBRANE EFFLUX PROTEIN-RELATED"/>
    <property type="match status" value="1"/>
</dbReference>
<dbReference type="Pfam" id="PF05977">
    <property type="entry name" value="MFS_3"/>
    <property type="match status" value="1"/>
</dbReference>
<keyword evidence="11" id="KW-1185">Reference proteome</keyword>
<keyword evidence="5 8" id="KW-1133">Transmembrane helix</keyword>
<organism evidence="10 11">
    <name type="scientific">Kitasatospora kifunensis</name>
    <name type="common">Streptomyces kifunensis</name>
    <dbReference type="NCBI Taxonomy" id="58351"/>
    <lineage>
        <taxon>Bacteria</taxon>
        <taxon>Bacillati</taxon>
        <taxon>Actinomycetota</taxon>
        <taxon>Actinomycetes</taxon>
        <taxon>Kitasatosporales</taxon>
        <taxon>Streptomycetaceae</taxon>
        <taxon>Kitasatospora</taxon>
    </lineage>
</organism>
<keyword evidence="3" id="KW-1003">Cell membrane</keyword>
<feature type="transmembrane region" description="Helical" evidence="8">
    <location>
        <begin position="289"/>
        <end position="308"/>
    </location>
</feature>
<evidence type="ECO:0000256" key="1">
    <source>
        <dbReference type="ARBA" id="ARBA00004651"/>
    </source>
</evidence>
<feature type="transmembrane region" description="Helical" evidence="8">
    <location>
        <begin position="315"/>
        <end position="337"/>
    </location>
</feature>
<dbReference type="InterPro" id="IPR020846">
    <property type="entry name" value="MFS_dom"/>
</dbReference>
<comment type="caution">
    <text evidence="10">The sequence shown here is derived from an EMBL/GenBank/DDBJ whole genome shotgun (WGS) entry which is preliminary data.</text>
</comment>
<feature type="transmembrane region" description="Helical" evidence="8">
    <location>
        <begin position="263"/>
        <end position="283"/>
    </location>
</feature>
<feature type="compositionally biased region" description="Basic and acidic residues" evidence="7">
    <location>
        <begin position="1"/>
        <end position="10"/>
    </location>
</feature>
<evidence type="ECO:0000256" key="5">
    <source>
        <dbReference type="ARBA" id="ARBA00022989"/>
    </source>
</evidence>
<name>A0A7W7VVL5_KITKI</name>
<dbReference type="SUPFAM" id="SSF103473">
    <property type="entry name" value="MFS general substrate transporter"/>
    <property type="match status" value="1"/>
</dbReference>
<dbReference type="Gene3D" id="1.20.1250.20">
    <property type="entry name" value="MFS general substrate transporter like domains"/>
    <property type="match status" value="1"/>
</dbReference>
<evidence type="ECO:0000256" key="6">
    <source>
        <dbReference type="ARBA" id="ARBA00023136"/>
    </source>
</evidence>
<feature type="transmembrane region" description="Helical" evidence="8">
    <location>
        <begin position="343"/>
        <end position="364"/>
    </location>
</feature>
<evidence type="ECO:0000256" key="4">
    <source>
        <dbReference type="ARBA" id="ARBA00022692"/>
    </source>
</evidence>
<evidence type="ECO:0000259" key="9">
    <source>
        <dbReference type="PROSITE" id="PS50850"/>
    </source>
</evidence>
<proteinExistence type="predicted"/>
<keyword evidence="2" id="KW-0813">Transport</keyword>
<dbReference type="AlphaFoldDB" id="A0A7W7VVL5"/>
<feature type="transmembrane region" description="Helical" evidence="8">
    <location>
        <begin position="409"/>
        <end position="428"/>
    </location>
</feature>
<accession>A0A7W7VVL5</accession>
<feature type="transmembrane region" description="Helical" evidence="8">
    <location>
        <begin position="137"/>
        <end position="158"/>
    </location>
</feature>
<protein>
    <submittedName>
        <fullName evidence="10">MFS family permease</fullName>
    </submittedName>
</protein>
<dbReference type="Proteomes" id="UP000540506">
    <property type="component" value="Unassembled WGS sequence"/>
</dbReference>
<keyword evidence="4 8" id="KW-0812">Transmembrane</keyword>
<evidence type="ECO:0000256" key="3">
    <source>
        <dbReference type="ARBA" id="ARBA00022475"/>
    </source>
</evidence>
<dbReference type="RefSeq" id="WP_312897228.1">
    <property type="nucleotide sequence ID" value="NZ_JACHJV010000001.1"/>
</dbReference>
<evidence type="ECO:0000256" key="8">
    <source>
        <dbReference type="SAM" id="Phobius"/>
    </source>
</evidence>
<evidence type="ECO:0000256" key="7">
    <source>
        <dbReference type="SAM" id="MobiDB-lite"/>
    </source>
</evidence>
<dbReference type="GO" id="GO:0022857">
    <property type="term" value="F:transmembrane transporter activity"/>
    <property type="evidence" value="ECO:0007669"/>
    <property type="project" value="InterPro"/>
</dbReference>
<feature type="domain" description="Major facilitator superfamily (MFS) profile" evidence="9">
    <location>
        <begin position="254"/>
        <end position="450"/>
    </location>
</feature>